<dbReference type="Proteomes" id="UP001227230">
    <property type="component" value="Chromosome 16"/>
</dbReference>
<feature type="compositionally biased region" description="Polar residues" evidence="1">
    <location>
        <begin position="42"/>
        <end position="55"/>
    </location>
</feature>
<protein>
    <submittedName>
        <fullName evidence="2">Uncharacterized protein</fullName>
    </submittedName>
</protein>
<gene>
    <name evidence="2" type="ORF">VitviT2T_025477</name>
</gene>
<accession>A0ABY9DIZ0</accession>
<organism evidence="2 3">
    <name type="scientific">Vitis vinifera</name>
    <name type="common">Grape</name>
    <dbReference type="NCBI Taxonomy" id="29760"/>
    <lineage>
        <taxon>Eukaryota</taxon>
        <taxon>Viridiplantae</taxon>
        <taxon>Streptophyta</taxon>
        <taxon>Embryophyta</taxon>
        <taxon>Tracheophyta</taxon>
        <taxon>Spermatophyta</taxon>
        <taxon>Magnoliopsida</taxon>
        <taxon>eudicotyledons</taxon>
        <taxon>Gunneridae</taxon>
        <taxon>Pentapetalae</taxon>
        <taxon>rosids</taxon>
        <taxon>Vitales</taxon>
        <taxon>Vitaceae</taxon>
        <taxon>Viteae</taxon>
        <taxon>Vitis</taxon>
    </lineage>
</organism>
<evidence type="ECO:0000313" key="2">
    <source>
        <dbReference type="EMBL" id="WKA07688.1"/>
    </source>
</evidence>
<evidence type="ECO:0000256" key="1">
    <source>
        <dbReference type="SAM" id="MobiDB-lite"/>
    </source>
</evidence>
<evidence type="ECO:0000313" key="3">
    <source>
        <dbReference type="Proteomes" id="UP001227230"/>
    </source>
</evidence>
<sequence length="90" mass="9924">MAASCRRKPKSFFSTSKTHRRGHEEKNRKGKLASPGCDVVRFNNQRSDRGGTTTVREGGAAAGVTHRDLIAAALRQYAKEGRRLALPMEI</sequence>
<name>A0ABY9DIZ0_VITVI</name>
<dbReference type="EMBL" id="CP126663">
    <property type="protein sequence ID" value="WKA07688.1"/>
    <property type="molecule type" value="Genomic_DNA"/>
</dbReference>
<feature type="region of interest" description="Disordered" evidence="1">
    <location>
        <begin position="1"/>
        <end position="56"/>
    </location>
</feature>
<proteinExistence type="predicted"/>
<reference evidence="2 3" key="1">
    <citation type="journal article" date="2023" name="Hortic Res">
        <title>The complete reference genome for grapevine (Vitis vinifera L.) genetics and breeding.</title>
        <authorList>
            <person name="Shi X."/>
            <person name="Cao S."/>
            <person name="Wang X."/>
            <person name="Huang S."/>
            <person name="Wang Y."/>
            <person name="Liu Z."/>
            <person name="Liu W."/>
            <person name="Leng X."/>
            <person name="Peng Y."/>
            <person name="Wang N."/>
            <person name="Wang Y."/>
            <person name="Ma Z."/>
            <person name="Xu X."/>
            <person name="Zhang F."/>
            <person name="Xue H."/>
            <person name="Zhong H."/>
            <person name="Wang Y."/>
            <person name="Zhang K."/>
            <person name="Velt A."/>
            <person name="Avia K."/>
            <person name="Holtgrawe D."/>
            <person name="Grimplet J."/>
            <person name="Matus J.T."/>
            <person name="Ware D."/>
            <person name="Wu X."/>
            <person name="Wang H."/>
            <person name="Liu C."/>
            <person name="Fang Y."/>
            <person name="Rustenholz C."/>
            <person name="Cheng Z."/>
            <person name="Xiao H."/>
            <person name="Zhou Y."/>
        </authorList>
    </citation>
    <scope>NUCLEOTIDE SEQUENCE [LARGE SCALE GENOMIC DNA]</scope>
    <source>
        <strain evidence="3">cv. Pinot noir / PN40024</strain>
        <tissue evidence="2">Leaf</tissue>
    </source>
</reference>
<feature type="compositionally biased region" description="Basic residues" evidence="1">
    <location>
        <begin position="1"/>
        <end position="10"/>
    </location>
</feature>
<keyword evidence="3" id="KW-1185">Reference proteome</keyword>